<feature type="non-terminal residue" evidence="1">
    <location>
        <position position="266"/>
    </location>
</feature>
<evidence type="ECO:0000313" key="1">
    <source>
        <dbReference type="EMBL" id="MFD0855131.1"/>
    </source>
</evidence>
<dbReference type="Pfam" id="PF05721">
    <property type="entry name" value="PhyH"/>
    <property type="match status" value="1"/>
</dbReference>
<accession>A0ABW3CLG4</accession>
<gene>
    <name evidence="1" type="ORF">ACFQ07_23015</name>
</gene>
<dbReference type="Proteomes" id="UP001597083">
    <property type="component" value="Unassembled WGS sequence"/>
</dbReference>
<sequence length="266" mass="30294">MGYRVLSEEQAEHFLAKGYVVVHDCFSRDDAEEYTRTLWTRLGYEPEDPATWVEPSVHMPVHREVDIREFAPKAWLAVCDLVGGEERVAQPYNWTDGFIVNLWEGADRPWSPPSAEAPGWHKDGDFFRHFLDSPEQGLLALVLWTDVRQQGGATFVAADSVGPVARFIAEHPEGVHPEEFPYDELIGQCSEFVEATGRFGDVYLMHPYVLHARAQNTLRVPRVITNPPVTLAGPMRFDRPDPEEFSLVERAVLRALDVDRYEFTPT</sequence>
<organism evidence="1 2">
    <name type="scientific">Actinomadura adrarensis</name>
    <dbReference type="NCBI Taxonomy" id="1819600"/>
    <lineage>
        <taxon>Bacteria</taxon>
        <taxon>Bacillati</taxon>
        <taxon>Actinomycetota</taxon>
        <taxon>Actinomycetes</taxon>
        <taxon>Streptosporangiales</taxon>
        <taxon>Thermomonosporaceae</taxon>
        <taxon>Actinomadura</taxon>
    </lineage>
</organism>
<dbReference type="SUPFAM" id="SSF51197">
    <property type="entry name" value="Clavaminate synthase-like"/>
    <property type="match status" value="1"/>
</dbReference>
<keyword evidence="1" id="KW-0223">Dioxygenase</keyword>
<keyword evidence="2" id="KW-1185">Reference proteome</keyword>
<dbReference type="InterPro" id="IPR008775">
    <property type="entry name" value="Phytyl_CoA_dOase-like"/>
</dbReference>
<keyword evidence="1" id="KW-0560">Oxidoreductase</keyword>
<protein>
    <submittedName>
        <fullName evidence="1">Phytanoyl-CoA dioxygenase family protein</fullName>
    </submittedName>
</protein>
<proteinExistence type="predicted"/>
<dbReference type="EMBL" id="JBHTIR010003393">
    <property type="protein sequence ID" value="MFD0855131.1"/>
    <property type="molecule type" value="Genomic_DNA"/>
</dbReference>
<dbReference type="Gene3D" id="2.60.120.620">
    <property type="entry name" value="q2cbj1_9rhob like domain"/>
    <property type="match status" value="1"/>
</dbReference>
<name>A0ABW3CLG4_9ACTN</name>
<reference evidence="2" key="1">
    <citation type="journal article" date="2019" name="Int. J. Syst. Evol. Microbiol.">
        <title>The Global Catalogue of Microorganisms (GCM) 10K type strain sequencing project: providing services to taxonomists for standard genome sequencing and annotation.</title>
        <authorList>
            <consortium name="The Broad Institute Genomics Platform"/>
            <consortium name="The Broad Institute Genome Sequencing Center for Infectious Disease"/>
            <person name="Wu L."/>
            <person name="Ma J."/>
        </authorList>
    </citation>
    <scope>NUCLEOTIDE SEQUENCE [LARGE SCALE GENOMIC DNA]</scope>
    <source>
        <strain evidence="2">JCM 31696</strain>
    </source>
</reference>
<dbReference type="GO" id="GO:0051213">
    <property type="term" value="F:dioxygenase activity"/>
    <property type="evidence" value="ECO:0007669"/>
    <property type="project" value="UniProtKB-KW"/>
</dbReference>
<comment type="caution">
    <text evidence="1">The sequence shown here is derived from an EMBL/GenBank/DDBJ whole genome shotgun (WGS) entry which is preliminary data.</text>
</comment>
<evidence type="ECO:0000313" key="2">
    <source>
        <dbReference type="Proteomes" id="UP001597083"/>
    </source>
</evidence>